<protein>
    <recommendedName>
        <fullName evidence="2">Integrator complex subunit 7-like C-terminal domain-containing protein</fullName>
    </recommendedName>
</protein>
<dbReference type="OrthoDB" id="1921953at2759"/>
<dbReference type="EMBL" id="VOIH02000004">
    <property type="protein sequence ID" value="KAF3449225.1"/>
    <property type="molecule type" value="Genomic_DNA"/>
</dbReference>
<dbReference type="InterPro" id="IPR055195">
    <property type="entry name" value="INTS7_C_plant"/>
</dbReference>
<evidence type="ECO:0000259" key="2">
    <source>
        <dbReference type="Pfam" id="PF22966"/>
    </source>
</evidence>
<comment type="caution">
    <text evidence="3">The sequence shown here is derived from an EMBL/GenBank/DDBJ whole genome shotgun (WGS) entry which is preliminary data.</text>
</comment>
<evidence type="ECO:0000256" key="1">
    <source>
        <dbReference type="SAM" id="MobiDB-lite"/>
    </source>
</evidence>
<dbReference type="Pfam" id="PF22966">
    <property type="entry name" value="INTS7_C_plants"/>
    <property type="match status" value="1"/>
</dbReference>
<dbReference type="AlphaFoldDB" id="A0A8K0MKV0"/>
<sequence length="99" mass="11213">MEMAVQCGGNEKYKKKKRRKRKRKCCTVCKTGISVQEATPSREDKEQSRCSYKFGVTDDMVELNEKLLSCYVDSQGNYWSLIPLNDGPVVTVQKSVVVG</sequence>
<feature type="region of interest" description="Disordered" evidence="1">
    <location>
        <begin position="1"/>
        <end position="22"/>
    </location>
</feature>
<accession>A0A8K0MKV0</accession>
<organism evidence="3 4">
    <name type="scientific">Rhamnella rubrinervis</name>
    <dbReference type="NCBI Taxonomy" id="2594499"/>
    <lineage>
        <taxon>Eukaryota</taxon>
        <taxon>Viridiplantae</taxon>
        <taxon>Streptophyta</taxon>
        <taxon>Embryophyta</taxon>
        <taxon>Tracheophyta</taxon>
        <taxon>Spermatophyta</taxon>
        <taxon>Magnoliopsida</taxon>
        <taxon>eudicotyledons</taxon>
        <taxon>Gunneridae</taxon>
        <taxon>Pentapetalae</taxon>
        <taxon>rosids</taxon>
        <taxon>fabids</taxon>
        <taxon>Rosales</taxon>
        <taxon>Rhamnaceae</taxon>
        <taxon>rhamnoid group</taxon>
        <taxon>Rhamneae</taxon>
        <taxon>Rhamnella</taxon>
    </lineage>
</organism>
<gene>
    <name evidence="3" type="ORF">FNV43_RR09953</name>
</gene>
<reference evidence="3" key="1">
    <citation type="submission" date="2020-03" db="EMBL/GenBank/DDBJ databases">
        <title>A high-quality chromosome-level genome assembly of a woody plant with both climbing and erect habits, Rhamnella rubrinervis.</title>
        <authorList>
            <person name="Lu Z."/>
            <person name="Yang Y."/>
            <person name="Zhu X."/>
            <person name="Sun Y."/>
        </authorList>
    </citation>
    <scope>NUCLEOTIDE SEQUENCE</scope>
    <source>
        <strain evidence="3">BYM</strain>
        <tissue evidence="3">Leaf</tissue>
    </source>
</reference>
<name>A0A8K0MKV0_9ROSA</name>
<proteinExistence type="predicted"/>
<evidence type="ECO:0000313" key="4">
    <source>
        <dbReference type="Proteomes" id="UP000796880"/>
    </source>
</evidence>
<keyword evidence="4" id="KW-1185">Reference proteome</keyword>
<evidence type="ECO:0000313" key="3">
    <source>
        <dbReference type="EMBL" id="KAF3449225.1"/>
    </source>
</evidence>
<feature type="compositionally biased region" description="Basic residues" evidence="1">
    <location>
        <begin position="13"/>
        <end position="22"/>
    </location>
</feature>
<feature type="domain" description="Integrator complex subunit 7-like C-terminal" evidence="2">
    <location>
        <begin position="69"/>
        <end position="93"/>
    </location>
</feature>
<dbReference type="Proteomes" id="UP000796880">
    <property type="component" value="Unassembled WGS sequence"/>
</dbReference>